<reference evidence="1" key="1">
    <citation type="submission" date="2023-04" db="EMBL/GenBank/DDBJ databases">
        <authorList>
            <person name="Vijverberg K."/>
            <person name="Xiong W."/>
            <person name="Schranz E."/>
        </authorList>
    </citation>
    <scope>NUCLEOTIDE SEQUENCE</scope>
</reference>
<dbReference type="Proteomes" id="UP001177003">
    <property type="component" value="Chromosome 1"/>
</dbReference>
<evidence type="ECO:0000313" key="2">
    <source>
        <dbReference type="Proteomes" id="UP001177003"/>
    </source>
</evidence>
<proteinExistence type="predicted"/>
<name>A0AA35VTN3_LACSI</name>
<accession>A0AA35VTN3</accession>
<gene>
    <name evidence="1" type="ORF">LSALG_LOCUS9727</name>
</gene>
<keyword evidence="2" id="KW-1185">Reference proteome</keyword>
<organism evidence="1 2">
    <name type="scientific">Lactuca saligna</name>
    <name type="common">Willowleaf lettuce</name>
    <dbReference type="NCBI Taxonomy" id="75948"/>
    <lineage>
        <taxon>Eukaryota</taxon>
        <taxon>Viridiplantae</taxon>
        <taxon>Streptophyta</taxon>
        <taxon>Embryophyta</taxon>
        <taxon>Tracheophyta</taxon>
        <taxon>Spermatophyta</taxon>
        <taxon>Magnoliopsida</taxon>
        <taxon>eudicotyledons</taxon>
        <taxon>Gunneridae</taxon>
        <taxon>Pentapetalae</taxon>
        <taxon>asterids</taxon>
        <taxon>campanulids</taxon>
        <taxon>Asterales</taxon>
        <taxon>Asteraceae</taxon>
        <taxon>Cichorioideae</taxon>
        <taxon>Cichorieae</taxon>
        <taxon>Lactucinae</taxon>
        <taxon>Lactuca</taxon>
    </lineage>
</organism>
<sequence length="177" mass="20477">MFNPSRQRAKQIVNPCWRIAHHILTTSIFGRPSVSIPQERFISGGIITIIGRAVGVDFPALDYLPVDHYQPNFLLDCFTLERAEMLEIRGNDSYSWLNGDKHPVYILPSWVSDSFAYDDPDTWVPPDQLTPIGALLDSENEEDEEELPEAEYHFDQPPMQQLMYQHDRFQAPPQQFE</sequence>
<evidence type="ECO:0000313" key="1">
    <source>
        <dbReference type="EMBL" id="CAI9269347.1"/>
    </source>
</evidence>
<protein>
    <submittedName>
        <fullName evidence="1">Uncharacterized protein</fullName>
    </submittedName>
</protein>
<dbReference type="AlphaFoldDB" id="A0AA35VTN3"/>
<dbReference type="EMBL" id="OX465077">
    <property type="protein sequence ID" value="CAI9269347.1"/>
    <property type="molecule type" value="Genomic_DNA"/>
</dbReference>